<evidence type="ECO:0000313" key="6">
    <source>
        <dbReference type="Proteomes" id="UP000256873"/>
    </source>
</evidence>
<dbReference type="InterPro" id="IPR044946">
    <property type="entry name" value="Restrct_endonuc_typeI_TRD_sf"/>
</dbReference>
<dbReference type="Gene3D" id="3.90.220.20">
    <property type="entry name" value="DNA methylase specificity domains"/>
    <property type="match status" value="2"/>
</dbReference>
<feature type="domain" description="Type I restriction modification DNA specificity" evidence="4">
    <location>
        <begin position="12"/>
        <end position="188"/>
    </location>
</feature>
<comment type="similarity">
    <text evidence="1">Belongs to the type-I restriction system S methylase family.</text>
</comment>
<accession>A0A3E0KUI1</accession>
<sequence>MKLYTSNKGVFPDDWKIVKLGSLCDLQNGYAFKSTDYVDSSNTLSCRMSNIRPDGEFDLDYHPKFLPDPYADKYQQFLLKDNDVIIAMTDMATEPKILGVPTVVSTKGRNVLLNQRVGKLVIKDKDSIFFPYLKRVLGTNRAKQHYLRFAGGGVQINLSKEDLLSLEIPLPPLEEQRRIAAILDKADGVRRKRKEAIRLTEELLRSTFLEMFGDPVTNPKGWRKISLGELLAEPLQNGAYFPKERYVEAPDGVEMVHMSDAFYNFVERGQLKRVQVTSEESEKYKLIPNDVLIARRSLNYEGSAKPCLISEADQPLIFESSLIRVRLNAEVIDSFFFFSYMLEPRARSAYVFPNVTKSTISGINQAGLRRISVLVPPMSNQKKYRDIYKKILGTQSNYQKDYENIDNLFNSLLQRAFRGEL</sequence>
<dbReference type="GO" id="GO:0009307">
    <property type="term" value="P:DNA restriction-modification system"/>
    <property type="evidence" value="ECO:0007669"/>
    <property type="project" value="UniProtKB-KW"/>
</dbReference>
<dbReference type="Pfam" id="PF01420">
    <property type="entry name" value="Methylase_S"/>
    <property type="match status" value="2"/>
</dbReference>
<dbReference type="Proteomes" id="UP000256873">
    <property type="component" value="Unassembled WGS sequence"/>
</dbReference>
<keyword evidence="5" id="KW-0378">Hydrolase</keyword>
<proteinExistence type="inferred from homology"/>
<dbReference type="PANTHER" id="PTHR30408">
    <property type="entry name" value="TYPE-1 RESTRICTION ENZYME ECOKI SPECIFICITY PROTEIN"/>
    <property type="match status" value="1"/>
</dbReference>
<gene>
    <name evidence="5" type="ORF">DWQ54_24000</name>
</gene>
<dbReference type="GO" id="GO:0003677">
    <property type="term" value="F:DNA binding"/>
    <property type="evidence" value="ECO:0007669"/>
    <property type="project" value="UniProtKB-KW"/>
</dbReference>
<comment type="caution">
    <text evidence="5">The sequence shown here is derived from an EMBL/GenBank/DDBJ whole genome shotgun (WGS) entry which is preliminary data.</text>
</comment>
<keyword evidence="5" id="KW-0540">Nuclease</keyword>
<evidence type="ECO:0000259" key="4">
    <source>
        <dbReference type="Pfam" id="PF01420"/>
    </source>
</evidence>
<dbReference type="InterPro" id="IPR000055">
    <property type="entry name" value="Restrct_endonuc_typeI_TRD"/>
</dbReference>
<dbReference type="CDD" id="cd17517">
    <property type="entry name" value="RMtype1_S_EcoKI_StySPI-TRD2-CR2_like"/>
    <property type="match status" value="1"/>
</dbReference>
<dbReference type="SUPFAM" id="SSF116734">
    <property type="entry name" value="DNA methylase specificity domain"/>
    <property type="match status" value="2"/>
</dbReference>
<organism evidence="5 6">
    <name type="scientific">Microcystis flos-aquae TF09</name>
    <dbReference type="NCBI Taxonomy" id="2060473"/>
    <lineage>
        <taxon>Bacteria</taxon>
        <taxon>Bacillati</taxon>
        <taxon>Cyanobacteriota</taxon>
        <taxon>Cyanophyceae</taxon>
        <taxon>Oscillatoriophycideae</taxon>
        <taxon>Chroococcales</taxon>
        <taxon>Microcystaceae</taxon>
        <taxon>Microcystis</taxon>
    </lineage>
</organism>
<name>A0A3E0KUI1_9CHRO</name>
<dbReference type="CDD" id="cd17278">
    <property type="entry name" value="RMtype1_S_LdeBORF1052P-TRD2-CR2"/>
    <property type="match status" value="1"/>
</dbReference>
<evidence type="ECO:0000256" key="1">
    <source>
        <dbReference type="ARBA" id="ARBA00010923"/>
    </source>
</evidence>
<keyword evidence="3" id="KW-0238">DNA-binding</keyword>
<protein>
    <submittedName>
        <fullName evidence="5">Restriction endonuclease subunit S</fullName>
    </submittedName>
</protein>
<keyword evidence="2" id="KW-0680">Restriction system</keyword>
<dbReference type="PANTHER" id="PTHR30408:SF12">
    <property type="entry name" value="TYPE I RESTRICTION ENZYME MJAVIII SPECIFICITY SUBUNIT"/>
    <property type="match status" value="1"/>
</dbReference>
<evidence type="ECO:0000256" key="3">
    <source>
        <dbReference type="ARBA" id="ARBA00023125"/>
    </source>
</evidence>
<dbReference type="EMBL" id="QQWC01000009">
    <property type="protein sequence ID" value="REJ38817.1"/>
    <property type="molecule type" value="Genomic_DNA"/>
</dbReference>
<evidence type="ECO:0000313" key="5">
    <source>
        <dbReference type="EMBL" id="REJ38817.1"/>
    </source>
</evidence>
<dbReference type="AlphaFoldDB" id="A0A3E0KUI1"/>
<keyword evidence="5" id="KW-0255">Endonuclease</keyword>
<dbReference type="GO" id="GO:0004519">
    <property type="term" value="F:endonuclease activity"/>
    <property type="evidence" value="ECO:0007669"/>
    <property type="project" value="UniProtKB-KW"/>
</dbReference>
<evidence type="ECO:0000256" key="2">
    <source>
        <dbReference type="ARBA" id="ARBA00022747"/>
    </source>
</evidence>
<feature type="domain" description="Type I restriction modification DNA specificity" evidence="4">
    <location>
        <begin position="219"/>
        <end position="391"/>
    </location>
</feature>
<reference evidence="5 6" key="1">
    <citation type="submission" date="2017-10" db="EMBL/GenBank/DDBJ databases">
        <title>A large-scale comparative metagenomic study reveals the eutrophication-driven functional interactions in six Microcystis-epibionts communities.</title>
        <authorList>
            <person name="Li Q."/>
            <person name="Lin F."/>
        </authorList>
    </citation>
    <scope>NUCLEOTIDE SEQUENCE [LARGE SCALE GENOMIC DNA]</scope>
    <source>
        <strain evidence="5">TF09</strain>
    </source>
</reference>
<dbReference type="InterPro" id="IPR052021">
    <property type="entry name" value="Type-I_RS_S_subunit"/>
</dbReference>